<dbReference type="PANTHER" id="PTHR11133">
    <property type="entry name" value="SACCHAROPINE DEHYDROGENASE"/>
    <property type="match status" value="1"/>
</dbReference>
<evidence type="ECO:0000313" key="5">
    <source>
        <dbReference type="Proteomes" id="UP000184462"/>
    </source>
</evidence>
<dbReference type="InterPro" id="IPR032095">
    <property type="entry name" value="Sacchrp_dh-like_C"/>
</dbReference>
<dbReference type="PANTHER" id="PTHR11133:SF22">
    <property type="entry name" value="ALPHA-AMINOADIPIC SEMIALDEHYDE SYNTHASE, MITOCHONDRIAL"/>
    <property type="match status" value="1"/>
</dbReference>
<feature type="domain" description="Saccharopine dehydrogenase NADP binding" evidence="2">
    <location>
        <begin position="4"/>
        <end position="121"/>
    </location>
</feature>
<organism evidence="4 5">
    <name type="scientific">Psychroflexus salarius</name>
    <dbReference type="NCBI Taxonomy" id="1155689"/>
    <lineage>
        <taxon>Bacteria</taxon>
        <taxon>Pseudomonadati</taxon>
        <taxon>Bacteroidota</taxon>
        <taxon>Flavobacteriia</taxon>
        <taxon>Flavobacteriales</taxon>
        <taxon>Flavobacteriaceae</taxon>
        <taxon>Psychroflexus</taxon>
    </lineage>
</organism>
<evidence type="ECO:0000259" key="3">
    <source>
        <dbReference type="Pfam" id="PF16653"/>
    </source>
</evidence>
<dbReference type="Gene3D" id="3.30.360.10">
    <property type="entry name" value="Dihydrodipicolinate Reductase, domain 2"/>
    <property type="match status" value="1"/>
</dbReference>
<protein>
    <submittedName>
        <fullName evidence="4">Saccharopine dehydrogenase (NAD+, L-glutamate forming)</fullName>
    </submittedName>
</protein>
<dbReference type="Pfam" id="PF03435">
    <property type="entry name" value="Sacchrp_dh_NADP"/>
    <property type="match status" value="1"/>
</dbReference>
<dbReference type="SUPFAM" id="SSF55347">
    <property type="entry name" value="Glyceraldehyde-3-phosphate dehydrogenase-like, C-terminal domain"/>
    <property type="match status" value="1"/>
</dbReference>
<dbReference type="InterPro" id="IPR005097">
    <property type="entry name" value="Sacchrp_dh_NADP-bd"/>
</dbReference>
<reference evidence="4 5" key="1">
    <citation type="submission" date="2016-11" db="EMBL/GenBank/DDBJ databases">
        <authorList>
            <person name="Jaros S."/>
            <person name="Januszkiewicz K."/>
            <person name="Wedrychowicz H."/>
        </authorList>
    </citation>
    <scope>NUCLEOTIDE SEQUENCE [LARGE SCALE GENOMIC DNA]</scope>
    <source>
        <strain evidence="4 5">DSM 25661</strain>
    </source>
</reference>
<name>A0A1M4WKY7_9FLAO</name>
<feature type="domain" description="Saccharopine dehydrogenase-like C-terminal" evidence="3">
    <location>
        <begin position="125"/>
        <end position="434"/>
    </location>
</feature>
<sequence>MTNILIIGAGKSTSALVRYLHEKSTELNFEITIADKDLKVAKKAANYSSTSAIELDIFKTEERQAAIKKADLVVSMLPARFHIEVAKDCIAFEKNLATASYVSDEMAALDQEVKAKGLTFMNEIGVDPGIDHMSAMQVIDRIRDEGGKMLLFESFTGGLVAPESDDNLWHYKFTWNPRNVVVAGQGGAAKFIQEGQYKYIPYQRLFRRTEFLEVPGYGRFEGLANRNSLAYRDVYNIKDIPTLYRGTLRRVGFSKAWNVFVQLGMTDDSYTIENSENMTYREFVNSFLPYSPTDSVELKLRHNLKIDQDDLIWDKLLELEIFNNNKVIGLKNATPAQALQKILEDKWTLNADDKDMIVMYHKFGYELDGKKQQIDSTMVSIGEDQTFTAMARTVGLPLGIAVVKMISGEISKPGVLRPIHPEIYNPILKELETYNIKFSETERDYLGYNPDQL</sequence>
<evidence type="ECO:0000259" key="2">
    <source>
        <dbReference type="Pfam" id="PF03435"/>
    </source>
</evidence>
<dbReference type="AlphaFoldDB" id="A0A1M4WKY7"/>
<dbReference type="RefSeq" id="WP_073193166.1">
    <property type="nucleotide sequence ID" value="NZ_FQTW01000006.1"/>
</dbReference>
<evidence type="ECO:0000256" key="1">
    <source>
        <dbReference type="ARBA" id="ARBA00023002"/>
    </source>
</evidence>
<keyword evidence="1" id="KW-0560">Oxidoreductase</keyword>
<dbReference type="Pfam" id="PF16653">
    <property type="entry name" value="Sacchrp_dh_C"/>
    <property type="match status" value="1"/>
</dbReference>
<dbReference type="GO" id="GO:0005737">
    <property type="term" value="C:cytoplasm"/>
    <property type="evidence" value="ECO:0007669"/>
    <property type="project" value="TreeGrafter"/>
</dbReference>
<dbReference type="EMBL" id="FQTW01000006">
    <property type="protein sequence ID" value="SHE81865.1"/>
    <property type="molecule type" value="Genomic_DNA"/>
</dbReference>
<proteinExistence type="predicted"/>
<evidence type="ECO:0000313" key="4">
    <source>
        <dbReference type="EMBL" id="SHE81865.1"/>
    </source>
</evidence>
<dbReference type="GO" id="GO:0019878">
    <property type="term" value="P:lysine biosynthetic process via aminoadipic acid"/>
    <property type="evidence" value="ECO:0007669"/>
    <property type="project" value="TreeGrafter"/>
</dbReference>
<dbReference type="SUPFAM" id="SSF51735">
    <property type="entry name" value="NAD(P)-binding Rossmann-fold domains"/>
    <property type="match status" value="1"/>
</dbReference>
<dbReference type="OrthoDB" id="973788at2"/>
<keyword evidence="5" id="KW-1185">Reference proteome</keyword>
<dbReference type="Gene3D" id="3.40.50.720">
    <property type="entry name" value="NAD(P)-binding Rossmann-like Domain"/>
    <property type="match status" value="1"/>
</dbReference>
<dbReference type="STRING" id="1155689.SAMN05444278_10649"/>
<accession>A0A1M4WKY7</accession>
<gene>
    <name evidence="4" type="ORF">SAMN05444278_10649</name>
</gene>
<dbReference type="GO" id="GO:0004753">
    <property type="term" value="F:saccharopine dehydrogenase activity"/>
    <property type="evidence" value="ECO:0007669"/>
    <property type="project" value="TreeGrafter"/>
</dbReference>
<dbReference type="InterPro" id="IPR036291">
    <property type="entry name" value="NAD(P)-bd_dom_sf"/>
</dbReference>
<dbReference type="Gene3D" id="1.10.1870.10">
    <property type="entry name" value="Domain 3, Saccharopine reductase"/>
    <property type="match status" value="1"/>
</dbReference>
<dbReference type="Proteomes" id="UP000184462">
    <property type="component" value="Unassembled WGS sequence"/>
</dbReference>
<dbReference type="InterPro" id="IPR051168">
    <property type="entry name" value="AASS"/>
</dbReference>